<dbReference type="InterPro" id="IPR019083">
    <property type="entry name" value="SAM_Ribosomal_mS41"/>
</dbReference>
<dbReference type="GeneID" id="7051010"/>
<dbReference type="PANTHER" id="PTHR28235:SF1">
    <property type="entry name" value="SMALL RIBOSOMAL SUBUNIT PROTEIN MS41"/>
    <property type="match status" value="1"/>
</dbReference>
<name>B6JUT5_SCHJY</name>
<comment type="similarity">
    <text evidence="2">Belongs to the mitochondrion-specific ribosomal protein mS41 family.</text>
</comment>
<dbReference type="JaponicusDB" id="SJAG_00060">
    <property type="gene designation" value="fyv4"/>
</dbReference>
<evidence type="ECO:0000313" key="8">
    <source>
        <dbReference type="Proteomes" id="UP000001744"/>
    </source>
</evidence>
<evidence type="ECO:0000313" key="7">
    <source>
        <dbReference type="JaponicusDB" id="SJAG_00060"/>
    </source>
</evidence>
<evidence type="ECO:0000256" key="4">
    <source>
        <dbReference type="ARBA" id="ARBA00035129"/>
    </source>
</evidence>
<feature type="domain" description="Small ribosomal subunit protein mS41 SAM" evidence="5">
    <location>
        <begin position="35"/>
        <end position="91"/>
    </location>
</feature>
<dbReference type="OMA" id="AGKFETW"/>
<dbReference type="EMBL" id="KE651166">
    <property type="protein sequence ID" value="EEB05066.1"/>
    <property type="molecule type" value="Genomic_DNA"/>
</dbReference>
<comment type="subcellular location">
    <subcellularLocation>
        <location evidence="1">Mitochondrion</location>
    </subcellularLocation>
</comment>
<evidence type="ECO:0000259" key="5">
    <source>
        <dbReference type="SMART" id="SM01238"/>
    </source>
</evidence>
<dbReference type="PANTHER" id="PTHR28235">
    <property type="entry name" value="PROTEIN FYV4, MITOCHONDRIAL"/>
    <property type="match status" value="1"/>
</dbReference>
<dbReference type="AlphaFoldDB" id="B6JUT5"/>
<dbReference type="VEuPathDB" id="FungiDB:SJAG_00060"/>
<dbReference type="RefSeq" id="XP_002171359.1">
    <property type="nucleotide sequence ID" value="XM_002171323.2"/>
</dbReference>
<keyword evidence="8" id="KW-1185">Reference proteome</keyword>
<keyword evidence="3" id="KW-0496">Mitochondrion</keyword>
<accession>B6JUT5</accession>
<reference evidence="6 8" key="1">
    <citation type="journal article" date="2011" name="Science">
        <title>Comparative functional genomics of the fission yeasts.</title>
        <authorList>
            <person name="Rhind N."/>
            <person name="Chen Z."/>
            <person name="Yassour M."/>
            <person name="Thompson D.A."/>
            <person name="Haas B.J."/>
            <person name="Habib N."/>
            <person name="Wapinski I."/>
            <person name="Roy S."/>
            <person name="Lin M.F."/>
            <person name="Heiman D.I."/>
            <person name="Young S.K."/>
            <person name="Furuya K."/>
            <person name="Guo Y."/>
            <person name="Pidoux A."/>
            <person name="Chen H.M."/>
            <person name="Robbertse B."/>
            <person name="Goldberg J.M."/>
            <person name="Aoki K."/>
            <person name="Bayne E.H."/>
            <person name="Berlin A.M."/>
            <person name="Desjardins C.A."/>
            <person name="Dobbs E."/>
            <person name="Dukaj L."/>
            <person name="Fan L."/>
            <person name="FitzGerald M.G."/>
            <person name="French C."/>
            <person name="Gujja S."/>
            <person name="Hansen K."/>
            <person name="Keifenheim D."/>
            <person name="Levin J.Z."/>
            <person name="Mosher R.A."/>
            <person name="Mueller C.A."/>
            <person name="Pfiffner J."/>
            <person name="Priest M."/>
            <person name="Russ C."/>
            <person name="Smialowska A."/>
            <person name="Swoboda P."/>
            <person name="Sykes S.M."/>
            <person name="Vaughn M."/>
            <person name="Vengrova S."/>
            <person name="Yoder R."/>
            <person name="Zeng Q."/>
            <person name="Allshire R."/>
            <person name="Baulcombe D."/>
            <person name="Birren B.W."/>
            <person name="Brown W."/>
            <person name="Ekwall K."/>
            <person name="Kellis M."/>
            <person name="Leatherwood J."/>
            <person name="Levin H."/>
            <person name="Margalit H."/>
            <person name="Martienssen R."/>
            <person name="Nieduszynski C.A."/>
            <person name="Spatafora J.W."/>
            <person name="Friedman N."/>
            <person name="Dalgaard J.Z."/>
            <person name="Baumann P."/>
            <person name="Niki H."/>
            <person name="Regev A."/>
            <person name="Nusbaum C."/>
        </authorList>
    </citation>
    <scope>NUCLEOTIDE SEQUENCE [LARGE SCALE GENOMIC DNA]</scope>
    <source>
        <strain evidence="8">yFS275 / FY16936</strain>
    </source>
</reference>
<evidence type="ECO:0000256" key="1">
    <source>
        <dbReference type="ARBA" id="ARBA00004173"/>
    </source>
</evidence>
<proteinExistence type="inferred from homology"/>
<sequence>MSSNNVIKTIWRSLNVRMLHTKTQIPPPRPDIKNVQQFLRRIGRNVHDKVNDKIDTWEKLFSMTTGEMKTVGIDARTRRYIARQRQNYRLGYEIRAYPKHATSKKDTSGN</sequence>
<gene>
    <name evidence="7" type="primary">fyv4</name>
    <name evidence="6" type="ORF">SJAG_00060</name>
</gene>
<dbReference type="STRING" id="402676.B6JUT5"/>
<evidence type="ECO:0000313" key="6">
    <source>
        <dbReference type="EMBL" id="EEB05066.1"/>
    </source>
</evidence>
<dbReference type="HOGENOM" id="CLU_171280_0_0_1"/>
<dbReference type="GO" id="GO:0005739">
    <property type="term" value="C:mitochondrion"/>
    <property type="evidence" value="ECO:0007669"/>
    <property type="project" value="UniProtKB-SubCell"/>
</dbReference>
<dbReference type="Pfam" id="PF09597">
    <property type="entry name" value="SAM_Ribosomal_mS41"/>
    <property type="match status" value="1"/>
</dbReference>
<dbReference type="InterPro" id="IPR039603">
    <property type="entry name" value="Ribosomal_mS41"/>
</dbReference>
<protein>
    <recommendedName>
        <fullName evidence="4">Small ribosomal subunit protein mS41</fullName>
    </recommendedName>
</protein>
<dbReference type="Proteomes" id="UP000001744">
    <property type="component" value="Unassembled WGS sequence"/>
</dbReference>
<evidence type="ECO:0000256" key="3">
    <source>
        <dbReference type="ARBA" id="ARBA00023128"/>
    </source>
</evidence>
<organism evidence="6 8">
    <name type="scientific">Schizosaccharomyces japonicus (strain yFS275 / FY16936)</name>
    <name type="common">Fission yeast</name>
    <dbReference type="NCBI Taxonomy" id="402676"/>
    <lineage>
        <taxon>Eukaryota</taxon>
        <taxon>Fungi</taxon>
        <taxon>Dikarya</taxon>
        <taxon>Ascomycota</taxon>
        <taxon>Taphrinomycotina</taxon>
        <taxon>Schizosaccharomycetes</taxon>
        <taxon>Schizosaccharomycetales</taxon>
        <taxon>Schizosaccharomycetaceae</taxon>
        <taxon>Schizosaccharomyces</taxon>
    </lineage>
</organism>
<dbReference type="SMART" id="SM01238">
    <property type="entry name" value="IGR"/>
    <property type="match status" value="1"/>
</dbReference>
<evidence type="ECO:0000256" key="2">
    <source>
        <dbReference type="ARBA" id="ARBA00010492"/>
    </source>
</evidence>
<dbReference type="eggNOG" id="ENOG502SCMV">
    <property type="taxonomic scope" value="Eukaryota"/>
</dbReference>